<dbReference type="PANTHER" id="PTHR21576">
    <property type="entry name" value="UNCHARACTERIZED NODULIN-LIKE PROTEIN"/>
    <property type="match status" value="1"/>
</dbReference>
<feature type="transmembrane region" description="Helical" evidence="5">
    <location>
        <begin position="311"/>
        <end position="336"/>
    </location>
</feature>
<keyword evidence="4 5" id="KW-0472">Membrane</keyword>
<evidence type="ECO:0000259" key="6">
    <source>
        <dbReference type="Pfam" id="PF23262"/>
    </source>
</evidence>
<evidence type="ECO:0000256" key="4">
    <source>
        <dbReference type="ARBA" id="ARBA00023136"/>
    </source>
</evidence>
<name>A0A812JKS3_9DINO</name>
<evidence type="ECO:0000256" key="2">
    <source>
        <dbReference type="ARBA" id="ARBA00022692"/>
    </source>
</evidence>
<evidence type="ECO:0000313" key="7">
    <source>
        <dbReference type="EMBL" id="CAE7207952.1"/>
    </source>
</evidence>
<feature type="transmembrane region" description="Helical" evidence="5">
    <location>
        <begin position="65"/>
        <end position="86"/>
    </location>
</feature>
<reference evidence="7" key="1">
    <citation type="submission" date="2021-02" db="EMBL/GenBank/DDBJ databases">
        <authorList>
            <person name="Dougan E. K."/>
            <person name="Rhodes N."/>
            <person name="Thang M."/>
            <person name="Chan C."/>
        </authorList>
    </citation>
    <scope>NUCLEOTIDE SEQUENCE</scope>
</reference>
<feature type="transmembrane region" description="Helical" evidence="5">
    <location>
        <begin position="388"/>
        <end position="411"/>
    </location>
</feature>
<evidence type="ECO:0000256" key="5">
    <source>
        <dbReference type="SAM" id="Phobius"/>
    </source>
</evidence>
<evidence type="ECO:0000256" key="1">
    <source>
        <dbReference type="ARBA" id="ARBA00004141"/>
    </source>
</evidence>
<dbReference type="OrthoDB" id="354304at2759"/>
<dbReference type="Pfam" id="PF23262">
    <property type="entry name" value="NFD4_C"/>
    <property type="match status" value="1"/>
</dbReference>
<keyword evidence="2 5" id="KW-0812">Transmembrane</keyword>
<feature type="transmembrane region" description="Helical" evidence="5">
    <location>
        <begin position="162"/>
        <end position="179"/>
    </location>
</feature>
<feature type="transmembrane region" description="Helical" evidence="5">
    <location>
        <begin position="106"/>
        <end position="124"/>
    </location>
</feature>
<comment type="caution">
    <text evidence="7">The sequence shown here is derived from an EMBL/GenBank/DDBJ whole genome shotgun (WGS) entry which is preliminary data.</text>
</comment>
<protein>
    <submittedName>
        <fullName evidence="7">GpmA protein</fullName>
    </submittedName>
</protein>
<dbReference type="InterPro" id="IPR036259">
    <property type="entry name" value="MFS_trans_sf"/>
</dbReference>
<gene>
    <name evidence="7" type="primary">gpmA</name>
    <name evidence="7" type="ORF">SNAT2548_LOCUS6749</name>
</gene>
<evidence type="ECO:0000256" key="3">
    <source>
        <dbReference type="ARBA" id="ARBA00022989"/>
    </source>
</evidence>
<comment type="subcellular location">
    <subcellularLocation>
        <location evidence="1">Membrane</location>
        <topology evidence="1">Multi-pass membrane protein</topology>
    </subcellularLocation>
</comment>
<keyword evidence="3 5" id="KW-1133">Transmembrane helix</keyword>
<accession>A0A812JKS3</accession>
<dbReference type="PANTHER" id="PTHR21576:SF158">
    <property type="entry name" value="RIBOSOMAL RNA-PROCESSING PROTEIN 12-LIKE CONSERVED DOMAIN-CONTAINING PROTEIN"/>
    <property type="match status" value="1"/>
</dbReference>
<evidence type="ECO:0000313" key="8">
    <source>
        <dbReference type="Proteomes" id="UP000604046"/>
    </source>
</evidence>
<feature type="transmembrane region" description="Helical" evidence="5">
    <location>
        <begin position="348"/>
        <end position="368"/>
    </location>
</feature>
<organism evidence="7 8">
    <name type="scientific">Symbiodinium natans</name>
    <dbReference type="NCBI Taxonomy" id="878477"/>
    <lineage>
        <taxon>Eukaryota</taxon>
        <taxon>Sar</taxon>
        <taxon>Alveolata</taxon>
        <taxon>Dinophyceae</taxon>
        <taxon>Suessiales</taxon>
        <taxon>Symbiodiniaceae</taxon>
        <taxon>Symbiodinium</taxon>
    </lineage>
</organism>
<keyword evidence="8" id="KW-1185">Reference proteome</keyword>
<sequence>MTSPSFPWKSTHGSCHAFRDVSVDLGGKAGAALMSLLLGVGWAGLGTSLGATFQRVMQVFPQTDGWAIGVLKASVGAGGAVLPALYFGFMGVRPGQSMLGMKFFPAYSSGILALATLAVTSCMDAKPGFSRSEARVFLRTAVAVILITAAATASSLSPLGSISMSLAVLALLLLVLLLAGSTCLPDNHEESGEVSSRGQQSESTHIIIQQAVLTWEYWVYIAVFCTCAGSGQMVLTNLYQIAAASGHADKSEALLCLVNFGSMLGRLTFGVACDVLRRRRASRTLLFVLCNLLGISGQALLYLAAVSGNDLLLYVGAVVVGFGFGGSFPTLVNVCAARWGHATLSANWTFMDAVGNGCASILFGSILGSSSYDRHADGSHSCFGPQCFALPHMVMAFACALGAALSLVLIWRHPRNSEIRRSLSQSFRLRSDVARVDIAL</sequence>
<dbReference type="EMBL" id="CAJNDS010000452">
    <property type="protein sequence ID" value="CAE7207952.1"/>
    <property type="molecule type" value="Genomic_DNA"/>
</dbReference>
<dbReference type="SUPFAM" id="SSF103473">
    <property type="entry name" value="MFS general substrate transporter"/>
    <property type="match status" value="1"/>
</dbReference>
<dbReference type="AlphaFoldDB" id="A0A812JKS3"/>
<feature type="transmembrane region" description="Helical" evidence="5">
    <location>
        <begin position="29"/>
        <end position="53"/>
    </location>
</feature>
<dbReference type="Gene3D" id="1.20.1250.20">
    <property type="entry name" value="MFS general substrate transporter like domains"/>
    <property type="match status" value="1"/>
</dbReference>
<feature type="domain" description="NFD4 C-terminal" evidence="6">
    <location>
        <begin position="215"/>
        <end position="412"/>
    </location>
</feature>
<dbReference type="Proteomes" id="UP000604046">
    <property type="component" value="Unassembled WGS sequence"/>
</dbReference>
<feature type="transmembrane region" description="Helical" evidence="5">
    <location>
        <begin position="136"/>
        <end position="156"/>
    </location>
</feature>
<dbReference type="GO" id="GO:0016020">
    <property type="term" value="C:membrane"/>
    <property type="evidence" value="ECO:0007669"/>
    <property type="project" value="UniProtKB-SubCell"/>
</dbReference>
<feature type="transmembrane region" description="Helical" evidence="5">
    <location>
        <begin position="285"/>
        <end position="305"/>
    </location>
</feature>
<proteinExistence type="predicted"/>
<dbReference type="InterPro" id="IPR056555">
    <property type="entry name" value="NFD4_C"/>
</dbReference>